<evidence type="ECO:0000313" key="9">
    <source>
        <dbReference type="Proteomes" id="UP001302126"/>
    </source>
</evidence>
<dbReference type="InterPro" id="IPR011032">
    <property type="entry name" value="GroES-like_sf"/>
</dbReference>
<dbReference type="InterPro" id="IPR020843">
    <property type="entry name" value="ER"/>
</dbReference>
<dbReference type="Gene3D" id="3.90.180.10">
    <property type="entry name" value="Medium-chain alcohol dehydrogenases, catalytic domain"/>
    <property type="match status" value="1"/>
</dbReference>
<dbReference type="PROSITE" id="PS00059">
    <property type="entry name" value="ADH_ZINC"/>
    <property type="match status" value="1"/>
</dbReference>
<sequence>MELPIQTEALVVHKPGDDFVMTPILIQNMNPDEILVEMKYTGLCHTDFLLRQGHLPGVRYPAIAGHEGAGIILSVGSAVKDKSLNPGDKVLLSFYSCGNCPSCLEDRLPTKCPDMPRANLRAARLQDGSSSATLTDGITHVSAHFFGHSSFSRISVVHELSVVKCDDLDNKDMALYAPMGCGYQTGAGTILNILKPKPYHHSLVVFGMGSVGFAAMMAAVAVGVKQIIAVDLVEGKLASAKELGATDIIQPGLPGVSVVEEIKRITDRNFGVQFAIDTTGAPKVVEEMLECLRPGGTAVSVGAPPPDSPIKVDAGAFFHMNKNWLSVIEGDSYPPELIPRLTALHRKGKFPVEKISKTYPVAEIKQAIEDMEAGKVRPSTFPIRKLRTLLT</sequence>
<comment type="similarity">
    <text evidence="2 6">Belongs to the zinc-containing alcohol dehydrogenase family.</text>
</comment>
<dbReference type="Proteomes" id="UP001302126">
    <property type="component" value="Unassembled WGS sequence"/>
</dbReference>
<accession>A0AAN7AEW0</accession>
<proteinExistence type="inferred from homology"/>
<dbReference type="PANTHER" id="PTHR43350:SF2">
    <property type="entry name" value="GROES-LIKE ZINC-BINDING ALCOHOL DEHYDROGENASE FAMILY PROTEIN"/>
    <property type="match status" value="1"/>
</dbReference>
<dbReference type="FunFam" id="3.40.50.720:FF:000003">
    <property type="entry name" value="S-(hydroxymethyl)glutathione dehydrogenase"/>
    <property type="match status" value="1"/>
</dbReference>
<dbReference type="InterPro" id="IPR013149">
    <property type="entry name" value="ADH-like_C"/>
</dbReference>
<dbReference type="Pfam" id="PF08240">
    <property type="entry name" value="ADH_N"/>
    <property type="match status" value="1"/>
</dbReference>
<dbReference type="InterPro" id="IPR002328">
    <property type="entry name" value="ADH_Zn_CS"/>
</dbReference>
<evidence type="ECO:0000256" key="4">
    <source>
        <dbReference type="ARBA" id="ARBA00022833"/>
    </source>
</evidence>
<dbReference type="AlphaFoldDB" id="A0AAN7AEW0"/>
<protein>
    <submittedName>
        <fullName evidence="8">Chaperonin 10-like protein</fullName>
    </submittedName>
</protein>
<dbReference type="SUPFAM" id="SSF50129">
    <property type="entry name" value="GroES-like"/>
    <property type="match status" value="1"/>
</dbReference>
<dbReference type="SUPFAM" id="SSF51735">
    <property type="entry name" value="NAD(P)-binding Rossmann-fold domains"/>
    <property type="match status" value="1"/>
</dbReference>
<dbReference type="EMBL" id="MU864555">
    <property type="protein sequence ID" value="KAK4183355.1"/>
    <property type="molecule type" value="Genomic_DNA"/>
</dbReference>
<keyword evidence="5" id="KW-0560">Oxidoreductase</keyword>
<keyword evidence="4 6" id="KW-0862">Zinc</keyword>
<evidence type="ECO:0000256" key="1">
    <source>
        <dbReference type="ARBA" id="ARBA00001947"/>
    </source>
</evidence>
<dbReference type="PANTHER" id="PTHR43350">
    <property type="entry name" value="NAD-DEPENDENT ALCOHOL DEHYDROGENASE"/>
    <property type="match status" value="1"/>
</dbReference>
<dbReference type="SMART" id="SM00829">
    <property type="entry name" value="PKS_ER"/>
    <property type="match status" value="1"/>
</dbReference>
<dbReference type="InterPro" id="IPR036291">
    <property type="entry name" value="NAD(P)-bd_dom_sf"/>
</dbReference>
<dbReference type="InterPro" id="IPR013154">
    <property type="entry name" value="ADH-like_N"/>
</dbReference>
<keyword evidence="9" id="KW-1185">Reference proteome</keyword>
<feature type="domain" description="Enoyl reductase (ER)" evidence="7">
    <location>
        <begin position="16"/>
        <end position="376"/>
    </location>
</feature>
<comment type="cofactor">
    <cofactor evidence="1 6">
        <name>Zn(2+)</name>
        <dbReference type="ChEBI" id="CHEBI:29105"/>
    </cofactor>
</comment>
<evidence type="ECO:0000256" key="3">
    <source>
        <dbReference type="ARBA" id="ARBA00022723"/>
    </source>
</evidence>
<gene>
    <name evidence="8" type="ORF">QBC35DRAFT_443526</name>
</gene>
<dbReference type="CDD" id="cd08278">
    <property type="entry name" value="benzyl_alcohol_DH"/>
    <property type="match status" value="1"/>
</dbReference>
<dbReference type="GO" id="GO:0008270">
    <property type="term" value="F:zinc ion binding"/>
    <property type="evidence" value="ECO:0007669"/>
    <property type="project" value="InterPro"/>
</dbReference>
<comment type="caution">
    <text evidence="8">The sequence shown here is derived from an EMBL/GenBank/DDBJ whole genome shotgun (WGS) entry which is preliminary data.</text>
</comment>
<keyword evidence="3 6" id="KW-0479">Metal-binding</keyword>
<reference evidence="8" key="2">
    <citation type="submission" date="2023-05" db="EMBL/GenBank/DDBJ databases">
        <authorList>
            <consortium name="Lawrence Berkeley National Laboratory"/>
            <person name="Steindorff A."/>
            <person name="Hensen N."/>
            <person name="Bonometti L."/>
            <person name="Westerberg I."/>
            <person name="Brannstrom I.O."/>
            <person name="Guillou S."/>
            <person name="Cros-Aarteil S."/>
            <person name="Calhoun S."/>
            <person name="Haridas S."/>
            <person name="Kuo A."/>
            <person name="Mondo S."/>
            <person name="Pangilinan J."/>
            <person name="Riley R."/>
            <person name="Labutti K."/>
            <person name="Andreopoulos B."/>
            <person name="Lipzen A."/>
            <person name="Chen C."/>
            <person name="Yanf M."/>
            <person name="Daum C."/>
            <person name="Ng V."/>
            <person name="Clum A."/>
            <person name="Ohm R."/>
            <person name="Martin F."/>
            <person name="Silar P."/>
            <person name="Natvig D."/>
            <person name="Lalanne C."/>
            <person name="Gautier V."/>
            <person name="Ament-Velasquez S.L."/>
            <person name="Kruys A."/>
            <person name="Hutchinson M.I."/>
            <person name="Powell A.J."/>
            <person name="Barry K."/>
            <person name="Miller A.N."/>
            <person name="Grigoriev I.V."/>
            <person name="Debuchy R."/>
            <person name="Gladieux P."/>
            <person name="Thoren M.H."/>
            <person name="Johannesson H."/>
        </authorList>
    </citation>
    <scope>NUCLEOTIDE SEQUENCE</scope>
    <source>
        <strain evidence="8">PSN309</strain>
    </source>
</reference>
<organism evidence="8 9">
    <name type="scientific">Podospora australis</name>
    <dbReference type="NCBI Taxonomy" id="1536484"/>
    <lineage>
        <taxon>Eukaryota</taxon>
        <taxon>Fungi</taxon>
        <taxon>Dikarya</taxon>
        <taxon>Ascomycota</taxon>
        <taxon>Pezizomycotina</taxon>
        <taxon>Sordariomycetes</taxon>
        <taxon>Sordariomycetidae</taxon>
        <taxon>Sordariales</taxon>
        <taxon>Podosporaceae</taxon>
        <taxon>Podospora</taxon>
    </lineage>
</organism>
<dbReference type="Pfam" id="PF00107">
    <property type="entry name" value="ADH_zinc_N"/>
    <property type="match status" value="1"/>
</dbReference>
<dbReference type="GO" id="GO:0016491">
    <property type="term" value="F:oxidoreductase activity"/>
    <property type="evidence" value="ECO:0007669"/>
    <property type="project" value="UniProtKB-KW"/>
</dbReference>
<evidence type="ECO:0000256" key="5">
    <source>
        <dbReference type="ARBA" id="ARBA00023002"/>
    </source>
</evidence>
<dbReference type="Gene3D" id="3.40.50.720">
    <property type="entry name" value="NAD(P)-binding Rossmann-like Domain"/>
    <property type="match status" value="1"/>
</dbReference>
<evidence type="ECO:0000256" key="6">
    <source>
        <dbReference type="RuleBase" id="RU361277"/>
    </source>
</evidence>
<evidence type="ECO:0000313" key="8">
    <source>
        <dbReference type="EMBL" id="KAK4183355.1"/>
    </source>
</evidence>
<reference evidence="8" key="1">
    <citation type="journal article" date="2023" name="Mol. Phylogenet. Evol.">
        <title>Genome-scale phylogeny and comparative genomics of the fungal order Sordariales.</title>
        <authorList>
            <person name="Hensen N."/>
            <person name="Bonometti L."/>
            <person name="Westerberg I."/>
            <person name="Brannstrom I.O."/>
            <person name="Guillou S."/>
            <person name="Cros-Aarteil S."/>
            <person name="Calhoun S."/>
            <person name="Haridas S."/>
            <person name="Kuo A."/>
            <person name="Mondo S."/>
            <person name="Pangilinan J."/>
            <person name="Riley R."/>
            <person name="LaButti K."/>
            <person name="Andreopoulos B."/>
            <person name="Lipzen A."/>
            <person name="Chen C."/>
            <person name="Yan M."/>
            <person name="Daum C."/>
            <person name="Ng V."/>
            <person name="Clum A."/>
            <person name="Steindorff A."/>
            <person name="Ohm R.A."/>
            <person name="Martin F."/>
            <person name="Silar P."/>
            <person name="Natvig D.O."/>
            <person name="Lalanne C."/>
            <person name="Gautier V."/>
            <person name="Ament-Velasquez S.L."/>
            <person name="Kruys A."/>
            <person name="Hutchinson M.I."/>
            <person name="Powell A.J."/>
            <person name="Barry K."/>
            <person name="Miller A.N."/>
            <person name="Grigoriev I.V."/>
            <person name="Debuchy R."/>
            <person name="Gladieux P."/>
            <person name="Hiltunen Thoren M."/>
            <person name="Johannesson H."/>
        </authorList>
    </citation>
    <scope>NUCLEOTIDE SEQUENCE</scope>
    <source>
        <strain evidence="8">PSN309</strain>
    </source>
</reference>
<evidence type="ECO:0000259" key="7">
    <source>
        <dbReference type="SMART" id="SM00829"/>
    </source>
</evidence>
<name>A0AAN7AEW0_9PEZI</name>
<evidence type="ECO:0000256" key="2">
    <source>
        <dbReference type="ARBA" id="ARBA00008072"/>
    </source>
</evidence>